<protein>
    <recommendedName>
        <fullName evidence="2">Thioredoxin domain-containing protein</fullName>
    </recommendedName>
</protein>
<comment type="caution">
    <text evidence="3">The sequence shown here is derived from an EMBL/GenBank/DDBJ whole genome shotgun (WGS) entry which is preliminary data.</text>
</comment>
<dbReference type="Proteomes" id="UP001055219">
    <property type="component" value="Unassembled WGS sequence"/>
</dbReference>
<keyword evidence="4" id="KW-1185">Reference proteome</keyword>
<proteinExistence type="predicted"/>
<dbReference type="InterPro" id="IPR032801">
    <property type="entry name" value="PXL2A/B/C"/>
</dbReference>
<dbReference type="EMBL" id="JAGIXG020000045">
    <property type="protein sequence ID" value="KAI6779513.1"/>
    <property type="molecule type" value="Genomic_DNA"/>
</dbReference>
<evidence type="ECO:0000313" key="3">
    <source>
        <dbReference type="EMBL" id="KAI6779513.1"/>
    </source>
</evidence>
<name>A0A9P9XXN6_9HYPO</name>
<dbReference type="InterPro" id="IPR013766">
    <property type="entry name" value="Thioredoxin_domain"/>
</dbReference>
<dbReference type="RefSeq" id="XP_051360369.1">
    <property type="nucleotide sequence ID" value="XM_051508489.1"/>
</dbReference>
<feature type="region of interest" description="Disordered" evidence="1">
    <location>
        <begin position="1"/>
        <end position="38"/>
    </location>
</feature>
<evidence type="ECO:0000256" key="1">
    <source>
        <dbReference type="SAM" id="MobiDB-lite"/>
    </source>
</evidence>
<dbReference type="Pfam" id="PF13911">
    <property type="entry name" value="AhpC-TSA_2"/>
    <property type="match status" value="1"/>
</dbReference>
<accession>A0A9P9XXN6</accession>
<dbReference type="SUPFAM" id="SSF52833">
    <property type="entry name" value="Thioredoxin-like"/>
    <property type="match status" value="1"/>
</dbReference>
<dbReference type="OrthoDB" id="40334at2759"/>
<evidence type="ECO:0000313" key="4">
    <source>
        <dbReference type="Proteomes" id="UP001055219"/>
    </source>
</evidence>
<organism evidence="3 4">
    <name type="scientific">Emericellopsis cladophorae</name>
    <dbReference type="NCBI Taxonomy" id="2686198"/>
    <lineage>
        <taxon>Eukaryota</taxon>
        <taxon>Fungi</taxon>
        <taxon>Dikarya</taxon>
        <taxon>Ascomycota</taxon>
        <taxon>Pezizomycotina</taxon>
        <taxon>Sordariomycetes</taxon>
        <taxon>Hypocreomycetidae</taxon>
        <taxon>Hypocreales</taxon>
        <taxon>Bionectriaceae</taxon>
        <taxon>Emericellopsis</taxon>
    </lineage>
</organism>
<gene>
    <name evidence="3" type="ORF">J7T54_002781</name>
</gene>
<evidence type="ECO:0000259" key="2">
    <source>
        <dbReference type="PROSITE" id="PS51352"/>
    </source>
</evidence>
<dbReference type="PANTHER" id="PTHR42336:SF1">
    <property type="entry name" value="ALKYL HYDROPEROXIDE REDUCTASE SUBUNIT C_ THIOL SPECIFIC ANTIOXIDANT DOMAIN-CONTAINING PROTEIN"/>
    <property type="match status" value="1"/>
</dbReference>
<feature type="domain" description="Thioredoxin" evidence="2">
    <location>
        <begin position="1"/>
        <end position="198"/>
    </location>
</feature>
<dbReference type="InterPro" id="IPR036249">
    <property type="entry name" value="Thioredoxin-like_sf"/>
</dbReference>
<dbReference type="GeneID" id="75829289"/>
<sequence>MSGPSQSAPQGGGELHSLKWLPPKDVKPAPQVNDYAPSSSKLSFPTGKLTIVAFLRHCGCPFAEKTFRALTAVSDAHKDIQCIAVSHSSEEATERWVPQVGGSWNVEVVVDEDRDLYAQWGLGPSSAWATMGPSVLWSVYKLGTGEGIWNRPTQSGSRWQTGGAFAVNRFGKVVYSHVDKSADDMPNFDEVLEALAKN</sequence>
<dbReference type="Gene3D" id="3.40.30.10">
    <property type="entry name" value="Glutaredoxin"/>
    <property type="match status" value="1"/>
</dbReference>
<reference evidence="3" key="1">
    <citation type="journal article" date="2021" name="J Fungi (Basel)">
        <title>Genomic and Metabolomic Analyses of the Marine Fungus Emericellopsis cladophorae: Insights into Saltwater Adaptability Mechanisms and Its Biosynthetic Potential.</title>
        <authorList>
            <person name="Goncalves M.F.M."/>
            <person name="Hilario S."/>
            <person name="Van de Peer Y."/>
            <person name="Esteves A.C."/>
            <person name="Alves A."/>
        </authorList>
    </citation>
    <scope>NUCLEOTIDE SEQUENCE</scope>
    <source>
        <strain evidence="3">MUM 19.33</strain>
    </source>
</reference>
<dbReference type="CDD" id="cd02970">
    <property type="entry name" value="PRX_like2"/>
    <property type="match status" value="1"/>
</dbReference>
<dbReference type="PROSITE" id="PS51352">
    <property type="entry name" value="THIOREDOXIN_2"/>
    <property type="match status" value="1"/>
</dbReference>
<dbReference type="PANTHER" id="PTHR42336">
    <property type="entry name" value="THIOREDOXIN DOMAIN-CONTAINING PROTEIN-RELATED"/>
    <property type="match status" value="1"/>
</dbReference>
<reference evidence="3" key="2">
    <citation type="submission" date="2022-07" db="EMBL/GenBank/DDBJ databases">
        <authorList>
            <person name="Goncalves M.F.M."/>
            <person name="Hilario S."/>
            <person name="Van De Peer Y."/>
            <person name="Esteves A.C."/>
            <person name="Alves A."/>
        </authorList>
    </citation>
    <scope>NUCLEOTIDE SEQUENCE</scope>
    <source>
        <strain evidence="3">MUM 19.33</strain>
    </source>
</reference>
<dbReference type="AlphaFoldDB" id="A0A9P9XXN6"/>